<protein>
    <submittedName>
        <fullName evidence="13">TonB-dependent receptor</fullName>
    </submittedName>
</protein>
<sequence>MFSTGSEPSRPNAKGAEVSMQDAAAATNRGRLVRQMRREAYGSAGAAALLVSLIATPGLAQTVPASKPEAVTVGEIVVTGTRIQTTGFTAPTPTSVIGESQIQNNAQPNVFATIVQLPSLQGSSGSATNTFSTSSGQQGLSSFSLRGLGTIRTLTLLDGQRVVGAYYTGVTDVSLFPQLLIQRVDVVSGGASASYGSDAVGGVVNFITDTRFNGFKGNVQAGVTTYGDDEQGLVQLAAGRSFFNDRLHVVGSGEWAKEDGVGPGGFGLDLAGDRDWFTQTTMINRNVNNDGAPQYVMRDFAQPYNYTKYGLISAGPLQGTAFDQSGQPFQFQYGSNGVPTKNASGAVTGCFPGFCVGGDLSGNVDSGRTLQSAIERRVAYGRVGYDFAENNEAYVSFNLGQVKTSNQPVNGENRPGLTLQCANPYVPASVQAACATAGVTSFQFGTSNALLPNTEVHTDRRQYRVVTGLKGKFALLNSDWTYDAYYEHGVNKTAIDVDHILLTPHYNQAIQAITLNGVIACADPVARASGCQPLNIIGGKPPSAAALAYVQPENGPFQRLRMTQDVASLAFSGAPLNLWAGPLSVAFGAEYRREFYTVRADAYGAGVSGRSPNTAEFPADPVLLPGGNNWYAGNYKNGNGAYNVKEAFLELDLPLFDSDALGRANLNGAARVTDYSTSGTIWTWKAGGTWDTPIKGLRLRGVTSRDVRAPNLSELFAAPVTTTLPNFLDPVRNVNVVAIQNAVGNPDLTPEIARNTSFGVVLANPSWLPGFSASFDYYKIKVDDVISSLGAAQIVDLCYRNILPETCGAYNLNNTSGPNYINVQAFNLASIKTSGFDIEASYRWRQPLGLPGAFTVRALATHIREFITDTGLPGTAPTDSAGVNTGATPDWKWLAIQTYEGDRFSLTVQERWFSDGNYGNQYVVCAAGSCPVSTAIAPTIDSNSMPGAFYLDVGGTYNIRKDVTAYFKVDNVFDHDPAKSPQYANPALYDIVGRIYRGGVRFRF</sequence>
<dbReference type="eggNOG" id="COG1629">
    <property type="taxonomic scope" value="Bacteria"/>
</dbReference>
<evidence type="ECO:0000256" key="7">
    <source>
        <dbReference type="ARBA" id="ARBA00023237"/>
    </source>
</evidence>
<dbReference type="eggNOG" id="COG4206">
    <property type="taxonomic scope" value="Bacteria"/>
</dbReference>
<keyword evidence="6 8" id="KW-0472">Membrane</keyword>
<evidence type="ECO:0000256" key="9">
    <source>
        <dbReference type="RuleBase" id="RU003357"/>
    </source>
</evidence>
<evidence type="ECO:0000256" key="2">
    <source>
        <dbReference type="ARBA" id="ARBA00022448"/>
    </source>
</evidence>
<dbReference type="InterPro" id="IPR039426">
    <property type="entry name" value="TonB-dep_rcpt-like"/>
</dbReference>
<proteinExistence type="inferred from homology"/>
<evidence type="ECO:0000259" key="12">
    <source>
        <dbReference type="Pfam" id="PF07715"/>
    </source>
</evidence>
<keyword evidence="3 8" id="KW-1134">Transmembrane beta strand</keyword>
<dbReference type="SUPFAM" id="SSF56935">
    <property type="entry name" value="Porins"/>
    <property type="match status" value="1"/>
</dbReference>
<keyword evidence="4 8" id="KW-0812">Transmembrane</keyword>
<evidence type="ECO:0000313" key="13">
    <source>
        <dbReference type="EMBL" id="ABZ71527.1"/>
    </source>
</evidence>
<keyword evidence="5 9" id="KW-0798">TonB box</keyword>
<feature type="domain" description="TonB-dependent receptor plug" evidence="12">
    <location>
        <begin position="90"/>
        <end position="203"/>
    </location>
</feature>
<dbReference type="Gene3D" id="2.170.130.10">
    <property type="entry name" value="TonB-dependent receptor, plug domain"/>
    <property type="match status" value="1"/>
</dbReference>
<feature type="domain" description="TonB-dependent receptor-like beta-barrel" evidence="11">
    <location>
        <begin position="466"/>
        <end position="972"/>
    </location>
</feature>
<evidence type="ECO:0000256" key="4">
    <source>
        <dbReference type="ARBA" id="ARBA00022692"/>
    </source>
</evidence>
<organism evidence="13">
    <name type="scientific">Caulobacter sp. (strain K31)</name>
    <dbReference type="NCBI Taxonomy" id="366602"/>
    <lineage>
        <taxon>Bacteria</taxon>
        <taxon>Pseudomonadati</taxon>
        <taxon>Pseudomonadota</taxon>
        <taxon>Alphaproteobacteria</taxon>
        <taxon>Caulobacterales</taxon>
        <taxon>Caulobacteraceae</taxon>
        <taxon>Caulobacter</taxon>
    </lineage>
</organism>
<keyword evidence="7 8" id="KW-0998">Cell outer membrane</keyword>
<evidence type="ECO:0000256" key="8">
    <source>
        <dbReference type="PROSITE-ProRule" id="PRU01360"/>
    </source>
</evidence>
<dbReference type="PANTHER" id="PTHR47234:SF3">
    <property type="entry name" value="SECRETIN_TONB SHORT N-TERMINAL DOMAIN-CONTAINING PROTEIN"/>
    <property type="match status" value="1"/>
</dbReference>
<keyword evidence="13" id="KW-0675">Receptor</keyword>
<comment type="similarity">
    <text evidence="8 9">Belongs to the TonB-dependent receptor family.</text>
</comment>
<dbReference type="Pfam" id="PF07715">
    <property type="entry name" value="Plug"/>
    <property type="match status" value="1"/>
</dbReference>
<accession>B0SVQ9</accession>
<dbReference type="STRING" id="366602.Caul_2400"/>
<gene>
    <name evidence="13" type="ordered locus">Caul_2400</name>
</gene>
<dbReference type="InterPro" id="IPR037066">
    <property type="entry name" value="Plug_dom_sf"/>
</dbReference>
<dbReference type="Pfam" id="PF00593">
    <property type="entry name" value="TonB_dep_Rec_b-barrel"/>
    <property type="match status" value="1"/>
</dbReference>
<evidence type="ECO:0000256" key="10">
    <source>
        <dbReference type="SAM" id="MobiDB-lite"/>
    </source>
</evidence>
<evidence type="ECO:0000256" key="5">
    <source>
        <dbReference type="ARBA" id="ARBA00023077"/>
    </source>
</evidence>
<dbReference type="HOGENOM" id="CLU_010745_0_0_5"/>
<feature type="region of interest" description="Disordered" evidence="10">
    <location>
        <begin position="1"/>
        <end position="25"/>
    </location>
</feature>
<comment type="subcellular location">
    <subcellularLocation>
        <location evidence="1 8">Cell outer membrane</location>
        <topology evidence="1 8">Multi-pass membrane protein</topology>
    </subcellularLocation>
</comment>
<evidence type="ECO:0000256" key="1">
    <source>
        <dbReference type="ARBA" id="ARBA00004571"/>
    </source>
</evidence>
<dbReference type="InterPro" id="IPR000531">
    <property type="entry name" value="Beta-barrel_TonB"/>
</dbReference>
<dbReference type="InterPro" id="IPR012910">
    <property type="entry name" value="Plug_dom"/>
</dbReference>
<dbReference type="EMBL" id="CP000927">
    <property type="protein sequence ID" value="ABZ71527.1"/>
    <property type="molecule type" value="Genomic_DNA"/>
</dbReference>
<dbReference type="KEGG" id="cak:Caul_2400"/>
<dbReference type="Gene3D" id="2.40.170.20">
    <property type="entry name" value="TonB-dependent receptor, beta-barrel domain"/>
    <property type="match status" value="1"/>
</dbReference>
<dbReference type="GO" id="GO:0009279">
    <property type="term" value="C:cell outer membrane"/>
    <property type="evidence" value="ECO:0007669"/>
    <property type="project" value="UniProtKB-SubCell"/>
</dbReference>
<dbReference type="PROSITE" id="PS52016">
    <property type="entry name" value="TONB_DEPENDENT_REC_3"/>
    <property type="match status" value="1"/>
</dbReference>
<keyword evidence="2 8" id="KW-0813">Transport</keyword>
<evidence type="ECO:0000256" key="3">
    <source>
        <dbReference type="ARBA" id="ARBA00022452"/>
    </source>
</evidence>
<dbReference type="InterPro" id="IPR036942">
    <property type="entry name" value="Beta-barrel_TonB_sf"/>
</dbReference>
<name>B0SVQ9_CAUSK</name>
<reference evidence="13" key="1">
    <citation type="submission" date="2008-01" db="EMBL/GenBank/DDBJ databases">
        <title>Complete sequence of chromosome of Caulobacter sp. K31.</title>
        <authorList>
            <consortium name="US DOE Joint Genome Institute"/>
            <person name="Copeland A."/>
            <person name="Lucas S."/>
            <person name="Lapidus A."/>
            <person name="Barry K."/>
            <person name="Glavina del Rio T."/>
            <person name="Dalin E."/>
            <person name="Tice H."/>
            <person name="Pitluck S."/>
            <person name="Bruce D."/>
            <person name="Goodwin L."/>
            <person name="Thompson L.S."/>
            <person name="Brettin T."/>
            <person name="Detter J.C."/>
            <person name="Han C."/>
            <person name="Schmutz J."/>
            <person name="Larimer F."/>
            <person name="Land M."/>
            <person name="Hauser L."/>
            <person name="Kyrpides N."/>
            <person name="Kim E."/>
            <person name="Stephens C."/>
            <person name="Richardson P."/>
        </authorList>
    </citation>
    <scope>NUCLEOTIDE SEQUENCE [LARGE SCALE GENOMIC DNA]</scope>
    <source>
        <strain evidence="13">K31</strain>
    </source>
</reference>
<dbReference type="AlphaFoldDB" id="B0SVQ9"/>
<evidence type="ECO:0000256" key="6">
    <source>
        <dbReference type="ARBA" id="ARBA00023136"/>
    </source>
</evidence>
<dbReference type="PANTHER" id="PTHR47234">
    <property type="match status" value="1"/>
</dbReference>
<evidence type="ECO:0000259" key="11">
    <source>
        <dbReference type="Pfam" id="PF00593"/>
    </source>
</evidence>